<evidence type="ECO:0000256" key="1">
    <source>
        <dbReference type="ARBA" id="ARBA00004477"/>
    </source>
</evidence>
<dbReference type="PROSITE" id="PS51751">
    <property type="entry name" value="EXPERA"/>
    <property type="match status" value="1"/>
</dbReference>
<organism evidence="9 10">
    <name type="scientific">Lasiosphaeria ovina</name>
    <dbReference type="NCBI Taxonomy" id="92902"/>
    <lineage>
        <taxon>Eukaryota</taxon>
        <taxon>Fungi</taxon>
        <taxon>Dikarya</taxon>
        <taxon>Ascomycota</taxon>
        <taxon>Pezizomycotina</taxon>
        <taxon>Sordariomycetes</taxon>
        <taxon>Sordariomycetidae</taxon>
        <taxon>Sordariales</taxon>
        <taxon>Lasiosphaeriaceae</taxon>
        <taxon>Lasiosphaeria</taxon>
    </lineage>
</organism>
<evidence type="ECO:0000256" key="2">
    <source>
        <dbReference type="ARBA" id="ARBA00009096"/>
    </source>
</evidence>
<evidence type="ECO:0000256" key="7">
    <source>
        <dbReference type="PIRNR" id="PIRNR031032"/>
    </source>
</evidence>
<feature type="transmembrane region" description="Helical" evidence="7">
    <location>
        <begin position="114"/>
        <end position="135"/>
    </location>
</feature>
<dbReference type="PANTHER" id="PTHR31204">
    <property type="entry name" value="SIGMA INTRACELLULAR RECEPTOR 2"/>
    <property type="match status" value="1"/>
</dbReference>
<proteinExistence type="inferred from homology"/>
<dbReference type="AlphaFoldDB" id="A0AAE0JSG8"/>
<comment type="subcellular location">
    <subcellularLocation>
        <location evidence="1">Endoplasmic reticulum membrane</location>
        <topology evidence="1">Multi-pass membrane protein</topology>
    </subcellularLocation>
</comment>
<feature type="transmembrane region" description="Helical" evidence="7">
    <location>
        <begin position="81"/>
        <end position="102"/>
    </location>
</feature>
<evidence type="ECO:0000256" key="6">
    <source>
        <dbReference type="ARBA" id="ARBA00023136"/>
    </source>
</evidence>
<feature type="domain" description="EXPERA" evidence="8">
    <location>
        <begin position="9"/>
        <end position="166"/>
    </location>
</feature>
<evidence type="ECO:0000256" key="5">
    <source>
        <dbReference type="ARBA" id="ARBA00022989"/>
    </source>
</evidence>
<name>A0AAE0JSG8_9PEZI</name>
<keyword evidence="10" id="KW-1185">Reference proteome</keyword>
<evidence type="ECO:0000259" key="8">
    <source>
        <dbReference type="PROSITE" id="PS51751"/>
    </source>
</evidence>
<accession>A0AAE0JSG8</accession>
<dbReference type="InterPro" id="IPR033118">
    <property type="entry name" value="EXPERA"/>
</dbReference>
<keyword evidence="5 7" id="KW-1133">Transmembrane helix</keyword>
<keyword evidence="3 7" id="KW-0812">Transmembrane</keyword>
<dbReference type="Proteomes" id="UP001287356">
    <property type="component" value="Unassembled WGS sequence"/>
</dbReference>
<keyword evidence="6 7" id="KW-0472">Membrane</keyword>
<reference evidence="9" key="2">
    <citation type="submission" date="2023-06" db="EMBL/GenBank/DDBJ databases">
        <authorList>
            <consortium name="Lawrence Berkeley National Laboratory"/>
            <person name="Haridas S."/>
            <person name="Hensen N."/>
            <person name="Bonometti L."/>
            <person name="Westerberg I."/>
            <person name="Brannstrom I.O."/>
            <person name="Guillou S."/>
            <person name="Cros-Aarteil S."/>
            <person name="Calhoun S."/>
            <person name="Kuo A."/>
            <person name="Mondo S."/>
            <person name="Pangilinan J."/>
            <person name="Riley R."/>
            <person name="Labutti K."/>
            <person name="Andreopoulos B."/>
            <person name="Lipzen A."/>
            <person name="Chen C."/>
            <person name="Yanf M."/>
            <person name="Daum C."/>
            <person name="Ng V."/>
            <person name="Clum A."/>
            <person name="Steindorff A."/>
            <person name="Ohm R."/>
            <person name="Martin F."/>
            <person name="Silar P."/>
            <person name="Natvig D."/>
            <person name="Lalanne C."/>
            <person name="Gautier V."/>
            <person name="Ament-Velasquez S.L."/>
            <person name="Kruys A."/>
            <person name="Hutchinson M.I."/>
            <person name="Powell A.J."/>
            <person name="Barry K."/>
            <person name="Miller A.N."/>
            <person name="Grigoriev I.V."/>
            <person name="Debuchy R."/>
            <person name="Gladieux P."/>
            <person name="Thoren M.H."/>
            <person name="Johannesson H."/>
        </authorList>
    </citation>
    <scope>NUCLEOTIDE SEQUENCE</scope>
    <source>
        <strain evidence="9">CBS 958.72</strain>
    </source>
</reference>
<comment type="caution">
    <text evidence="9">The sequence shown here is derived from an EMBL/GenBank/DDBJ whole genome shotgun (WGS) entry which is preliminary data.</text>
</comment>
<dbReference type="InterPro" id="IPR051987">
    <property type="entry name" value="Sigma-2_receptor-like"/>
</dbReference>
<dbReference type="InterPro" id="IPR016964">
    <property type="entry name" value="Sigma2_recept"/>
</dbReference>
<keyword evidence="4 7" id="KW-0256">Endoplasmic reticulum</keyword>
<dbReference type="GO" id="GO:0005789">
    <property type="term" value="C:endoplasmic reticulum membrane"/>
    <property type="evidence" value="ECO:0007669"/>
    <property type="project" value="UniProtKB-SubCell"/>
</dbReference>
<dbReference type="EMBL" id="JAULSN010000015">
    <property type="protein sequence ID" value="KAK3358526.1"/>
    <property type="molecule type" value="Genomic_DNA"/>
</dbReference>
<reference evidence="9" key="1">
    <citation type="journal article" date="2023" name="Mol. Phylogenet. Evol.">
        <title>Genome-scale phylogeny and comparative genomics of the fungal order Sordariales.</title>
        <authorList>
            <person name="Hensen N."/>
            <person name="Bonometti L."/>
            <person name="Westerberg I."/>
            <person name="Brannstrom I.O."/>
            <person name="Guillou S."/>
            <person name="Cros-Aarteil S."/>
            <person name="Calhoun S."/>
            <person name="Haridas S."/>
            <person name="Kuo A."/>
            <person name="Mondo S."/>
            <person name="Pangilinan J."/>
            <person name="Riley R."/>
            <person name="LaButti K."/>
            <person name="Andreopoulos B."/>
            <person name="Lipzen A."/>
            <person name="Chen C."/>
            <person name="Yan M."/>
            <person name="Daum C."/>
            <person name="Ng V."/>
            <person name="Clum A."/>
            <person name="Steindorff A."/>
            <person name="Ohm R.A."/>
            <person name="Martin F."/>
            <person name="Silar P."/>
            <person name="Natvig D.O."/>
            <person name="Lalanne C."/>
            <person name="Gautier V."/>
            <person name="Ament-Velasquez S.L."/>
            <person name="Kruys A."/>
            <person name="Hutchinson M.I."/>
            <person name="Powell A.J."/>
            <person name="Barry K."/>
            <person name="Miller A.N."/>
            <person name="Grigoriev I.V."/>
            <person name="Debuchy R."/>
            <person name="Gladieux P."/>
            <person name="Hiltunen Thoren M."/>
            <person name="Johannesson H."/>
        </authorList>
    </citation>
    <scope>NUCLEOTIDE SEQUENCE</scope>
    <source>
        <strain evidence="9">CBS 958.72</strain>
    </source>
</reference>
<sequence>MAVYNTSARNHVWLAWFVLQVPIIVLIDGLDYFFPSSMYEPAGAPLHFAYNIKQDYVATYNDPIGQWSPETASGHDSWMGLFLYLEFAFILPAVLYAVFQLGVMRRGTSGATELLLLLYGFETALTTLVCIHDVAYWDPAAYSPEVKRTLTFQLFGPWFAIPFLMSIDMACRILARFKAADAVLASKKGQ</sequence>
<comment type="similarity">
    <text evidence="2">Belongs to the TMEM97/sigma-2 receptor family.</text>
</comment>
<evidence type="ECO:0000313" key="9">
    <source>
        <dbReference type="EMBL" id="KAK3358526.1"/>
    </source>
</evidence>
<dbReference type="PIRSF" id="PIRSF031032">
    <property type="entry name" value="TMP_97_prd"/>
    <property type="match status" value="1"/>
</dbReference>
<evidence type="ECO:0000313" key="10">
    <source>
        <dbReference type="Proteomes" id="UP001287356"/>
    </source>
</evidence>
<evidence type="ECO:0000256" key="4">
    <source>
        <dbReference type="ARBA" id="ARBA00022824"/>
    </source>
</evidence>
<gene>
    <name evidence="9" type="ORF">B0T24DRAFT_540294</name>
</gene>
<feature type="transmembrane region" description="Helical" evidence="7">
    <location>
        <begin position="12"/>
        <end position="34"/>
    </location>
</feature>
<protein>
    <recommendedName>
        <fullName evidence="7">Efficient mitochondria targeting-associated protein 19</fullName>
    </recommendedName>
</protein>
<dbReference type="PANTHER" id="PTHR31204:SF1">
    <property type="entry name" value="SIGMA INTRACELLULAR RECEPTOR 2"/>
    <property type="match status" value="1"/>
</dbReference>
<dbReference type="Pfam" id="PF05241">
    <property type="entry name" value="EBP"/>
    <property type="match status" value="1"/>
</dbReference>
<evidence type="ECO:0000256" key="3">
    <source>
        <dbReference type="ARBA" id="ARBA00022692"/>
    </source>
</evidence>
<feature type="transmembrane region" description="Helical" evidence="7">
    <location>
        <begin position="155"/>
        <end position="175"/>
    </location>
</feature>